<keyword evidence="3" id="KW-0472">Membrane</keyword>
<dbReference type="Gene3D" id="3.30.70.270">
    <property type="match status" value="1"/>
</dbReference>
<dbReference type="InterPro" id="IPR000160">
    <property type="entry name" value="GGDEF_dom"/>
</dbReference>
<feature type="transmembrane region" description="Helical" evidence="3">
    <location>
        <begin position="171"/>
        <end position="192"/>
    </location>
</feature>
<dbReference type="Pfam" id="PF00990">
    <property type="entry name" value="GGDEF"/>
    <property type="match status" value="1"/>
</dbReference>
<feature type="transmembrane region" description="Helical" evidence="3">
    <location>
        <begin position="213"/>
        <end position="232"/>
    </location>
</feature>
<comment type="catalytic activity">
    <reaction evidence="2">
        <text>2 GTP = 3',3'-c-di-GMP + 2 diphosphate</text>
        <dbReference type="Rhea" id="RHEA:24898"/>
        <dbReference type="ChEBI" id="CHEBI:33019"/>
        <dbReference type="ChEBI" id="CHEBI:37565"/>
        <dbReference type="ChEBI" id="CHEBI:58805"/>
        <dbReference type="EC" id="2.7.7.65"/>
    </reaction>
</comment>
<dbReference type="AlphaFoldDB" id="G2LE99"/>
<dbReference type="PROSITE" id="PS50887">
    <property type="entry name" value="GGDEF"/>
    <property type="match status" value="1"/>
</dbReference>
<dbReference type="FunFam" id="3.30.70.270:FF:000001">
    <property type="entry name" value="Diguanylate cyclase domain protein"/>
    <property type="match status" value="1"/>
</dbReference>
<dbReference type="Pfam" id="PF01590">
    <property type="entry name" value="GAF"/>
    <property type="match status" value="1"/>
</dbReference>
<dbReference type="PANTHER" id="PTHR45138">
    <property type="entry name" value="REGULATORY COMPONENTS OF SENSORY TRANSDUCTION SYSTEM"/>
    <property type="match status" value="1"/>
</dbReference>
<dbReference type="InterPro" id="IPR043128">
    <property type="entry name" value="Rev_trsase/Diguanyl_cyclase"/>
</dbReference>
<dbReference type="RefSeq" id="WP_014099057.1">
    <property type="nucleotide sequence ID" value="NC_016024.1"/>
</dbReference>
<dbReference type="SUPFAM" id="SSF55781">
    <property type="entry name" value="GAF domain-like"/>
    <property type="match status" value="1"/>
</dbReference>
<dbReference type="CDD" id="cd01949">
    <property type="entry name" value="GGDEF"/>
    <property type="match status" value="1"/>
</dbReference>
<dbReference type="NCBIfam" id="TIGR00254">
    <property type="entry name" value="GGDEF"/>
    <property type="match status" value="1"/>
</dbReference>
<evidence type="ECO:0000259" key="4">
    <source>
        <dbReference type="PROSITE" id="PS50887"/>
    </source>
</evidence>
<evidence type="ECO:0000313" key="6">
    <source>
        <dbReference type="Proteomes" id="UP000006791"/>
    </source>
</evidence>
<proteinExistence type="predicted"/>
<evidence type="ECO:0000313" key="5">
    <source>
        <dbReference type="EMBL" id="AEP11319.1"/>
    </source>
</evidence>
<dbReference type="SMART" id="SM00267">
    <property type="entry name" value="GGDEF"/>
    <property type="match status" value="1"/>
</dbReference>
<gene>
    <name evidence="5" type="ordered locus">Cabther_A0561</name>
</gene>
<organism evidence="5 6">
    <name type="scientific">Chloracidobacterium thermophilum (strain B)</name>
    <dbReference type="NCBI Taxonomy" id="981222"/>
    <lineage>
        <taxon>Bacteria</taxon>
        <taxon>Pseudomonadati</taxon>
        <taxon>Acidobacteriota</taxon>
        <taxon>Terriglobia</taxon>
        <taxon>Terriglobales</taxon>
        <taxon>Acidobacteriaceae</taxon>
        <taxon>Chloracidobacterium</taxon>
    </lineage>
</organism>
<dbReference type="EMBL" id="CP002514">
    <property type="protein sequence ID" value="AEP11319.1"/>
    <property type="molecule type" value="Genomic_DNA"/>
</dbReference>
<feature type="transmembrane region" description="Helical" evidence="3">
    <location>
        <begin position="16"/>
        <end position="42"/>
    </location>
</feature>
<dbReference type="GO" id="GO:1902201">
    <property type="term" value="P:negative regulation of bacterial-type flagellum-dependent cell motility"/>
    <property type="evidence" value="ECO:0007669"/>
    <property type="project" value="TreeGrafter"/>
</dbReference>
<evidence type="ECO:0000256" key="3">
    <source>
        <dbReference type="SAM" id="Phobius"/>
    </source>
</evidence>
<feature type="domain" description="GGDEF" evidence="4">
    <location>
        <begin position="492"/>
        <end position="626"/>
    </location>
</feature>
<keyword evidence="3" id="KW-0812">Transmembrane</keyword>
<dbReference type="GO" id="GO:0005886">
    <property type="term" value="C:plasma membrane"/>
    <property type="evidence" value="ECO:0007669"/>
    <property type="project" value="TreeGrafter"/>
</dbReference>
<dbReference type="InterPro" id="IPR050469">
    <property type="entry name" value="Diguanylate_Cyclase"/>
</dbReference>
<evidence type="ECO:0000256" key="1">
    <source>
        <dbReference type="ARBA" id="ARBA00012528"/>
    </source>
</evidence>
<keyword evidence="3" id="KW-1133">Transmembrane helix</keyword>
<dbReference type="SUPFAM" id="SSF55073">
    <property type="entry name" value="Nucleotide cyclase"/>
    <property type="match status" value="1"/>
</dbReference>
<protein>
    <recommendedName>
        <fullName evidence="1">diguanylate cyclase</fullName>
        <ecNumber evidence="1">2.7.7.65</ecNumber>
    </recommendedName>
</protein>
<dbReference type="InterPro" id="IPR029016">
    <property type="entry name" value="GAF-like_dom_sf"/>
</dbReference>
<dbReference type="STRING" id="981222.Cabther_A0561"/>
<evidence type="ECO:0000256" key="2">
    <source>
        <dbReference type="ARBA" id="ARBA00034247"/>
    </source>
</evidence>
<dbReference type="InterPro" id="IPR029787">
    <property type="entry name" value="Nucleotide_cyclase"/>
</dbReference>
<sequence length="638" mass="70501">MPSRFARTPFGLPYKLLIWGLGLAFWSLVIVVELKVLGALWVDLFGLFRQREGLAAAVFLLLLMVCTFLRRRSDAYAHLLAEDGLVVLFVLVFPTELTITLLGLAGVLESISQHAERLQRRLPMGDWSIVLGEIIFQGGVAAFVGLTGSTVEQAGHFTEWHLAPRFGLRELVVIPLIYLSIFTMRVSVSFLTMWTRGISLALFLQDVRATQSVITFLAEFATVVLSIMIAVVYARLDFLPVVALGTVLVALVALLSKQAEAAARQQRTIAEMKILVGVGRALSNPAQTRRELLKALYQEGRDLFRADSLAVYLFPEDGHQPQILEWQAVTTARPKSERRGTMLDFQQSGNWTANSSTGEQVALVPERDALGLAEWCVQHKQALRLQDIEREAALYNYRWLTERLPYRSWMGVPLEAEKKVLGVISVASQQPQAFSEQDEEMLRALGQQLVGALEKARLYELATIDGLTGLLNARAVRARLAEVFAKTLADNGQMGVLMFDIDFFKKVNDTYGHEVGNEVLQYLSKLVRSKLRDTDIAGRYGGEEFIVILPQTPVKGALDVAERLRRHIAARPVPTTAGELPITASFGVAYLPMPGVTTPDKLVEVADQALYASKRNGRNQVTLASAPGVSESETSAPA</sequence>
<dbReference type="SMART" id="SM00065">
    <property type="entry name" value="GAF"/>
    <property type="match status" value="1"/>
</dbReference>
<dbReference type="InterPro" id="IPR003018">
    <property type="entry name" value="GAF"/>
</dbReference>
<accession>G2LE99</accession>
<dbReference type="KEGG" id="ctm:Cabther_A0561"/>
<dbReference type="PANTHER" id="PTHR45138:SF9">
    <property type="entry name" value="DIGUANYLATE CYCLASE DGCM-RELATED"/>
    <property type="match status" value="1"/>
</dbReference>
<feature type="transmembrane region" description="Helical" evidence="3">
    <location>
        <begin position="54"/>
        <end position="73"/>
    </location>
</feature>
<dbReference type="OrthoDB" id="9783388at2"/>
<dbReference type="EC" id="2.7.7.65" evidence="1"/>
<name>G2LE99_CHLTF</name>
<feature type="transmembrane region" description="Helical" evidence="3">
    <location>
        <begin position="85"/>
        <end position="108"/>
    </location>
</feature>
<dbReference type="Proteomes" id="UP000006791">
    <property type="component" value="Chromosome 1"/>
</dbReference>
<reference evidence="5 6" key="1">
    <citation type="journal article" date="2012" name="Environ. Microbiol.">
        <title>Complete genome of Candidatus Chloracidobacterium thermophilum, a chlorophyll-based photoheterotroph belonging to the phylum Acidobacteria.</title>
        <authorList>
            <person name="Garcia Costas A.M."/>
            <person name="Liu Z."/>
            <person name="Tomsho L.P."/>
            <person name="Schuster S.C."/>
            <person name="Ward D.M."/>
            <person name="Bryant D.A."/>
        </authorList>
    </citation>
    <scope>NUCLEOTIDE SEQUENCE [LARGE SCALE GENOMIC DNA]</scope>
    <source>
        <strain evidence="5 6">B</strain>
    </source>
</reference>
<dbReference type="GO" id="GO:0052621">
    <property type="term" value="F:diguanylate cyclase activity"/>
    <property type="evidence" value="ECO:0007669"/>
    <property type="project" value="UniProtKB-EC"/>
</dbReference>
<dbReference type="GO" id="GO:0043709">
    <property type="term" value="P:cell adhesion involved in single-species biofilm formation"/>
    <property type="evidence" value="ECO:0007669"/>
    <property type="project" value="TreeGrafter"/>
</dbReference>
<feature type="transmembrane region" description="Helical" evidence="3">
    <location>
        <begin position="129"/>
        <end position="151"/>
    </location>
</feature>
<dbReference type="Gene3D" id="3.30.450.40">
    <property type="match status" value="1"/>
</dbReference>
<keyword evidence="6" id="KW-1185">Reference proteome</keyword>
<dbReference type="HOGENOM" id="CLU_428786_0_0_0"/>
<feature type="transmembrane region" description="Helical" evidence="3">
    <location>
        <begin position="238"/>
        <end position="256"/>
    </location>
</feature>